<protein>
    <recommendedName>
        <fullName evidence="3">DNA gyrase inhibitor YacG</fullName>
    </recommendedName>
</protein>
<dbReference type="Proteomes" id="UP000291106">
    <property type="component" value="Chromosome"/>
</dbReference>
<dbReference type="GO" id="GO:0008270">
    <property type="term" value="F:zinc ion binding"/>
    <property type="evidence" value="ECO:0007669"/>
    <property type="project" value="UniProtKB-UniRule"/>
</dbReference>
<dbReference type="InterPro" id="IPR005584">
    <property type="entry name" value="DNA_gyrase_inhibitor_YacG"/>
</dbReference>
<dbReference type="PANTHER" id="PTHR36150:SF1">
    <property type="entry name" value="DNA GYRASE INHIBITOR YACG"/>
    <property type="match status" value="1"/>
</dbReference>
<feature type="binding site" evidence="3">
    <location>
        <position position="7"/>
    </location>
    <ligand>
        <name>Zn(2+)</name>
        <dbReference type="ChEBI" id="CHEBI:29105"/>
    </ligand>
</feature>
<dbReference type="Pfam" id="PF03884">
    <property type="entry name" value="YacG"/>
    <property type="match status" value="1"/>
</dbReference>
<gene>
    <name evidence="3 4" type="primary">yacG</name>
    <name evidence="4" type="ORF">EXU30_11450</name>
</gene>
<dbReference type="EMBL" id="CP036200">
    <property type="protein sequence ID" value="QBF83244.1"/>
    <property type="molecule type" value="Genomic_DNA"/>
</dbReference>
<comment type="cofactor">
    <cofactor evidence="3">
        <name>Zn(2+)</name>
        <dbReference type="ChEBI" id="CHEBI:29105"/>
    </cofactor>
    <text evidence="3">Binds 1 zinc ion.</text>
</comment>
<dbReference type="AlphaFoldDB" id="A0A411PIE7"/>
<name>A0A411PIE7_9GAMM</name>
<keyword evidence="1 3" id="KW-0479">Metal-binding</keyword>
<evidence type="ECO:0000256" key="1">
    <source>
        <dbReference type="ARBA" id="ARBA00022723"/>
    </source>
</evidence>
<dbReference type="Gene3D" id="3.30.50.10">
    <property type="entry name" value="Erythroid Transcription Factor GATA-1, subunit A"/>
    <property type="match status" value="1"/>
</dbReference>
<dbReference type="HAMAP" id="MF_00649">
    <property type="entry name" value="DNA_gyrase_inhibitor_YacG"/>
    <property type="match status" value="1"/>
</dbReference>
<dbReference type="InterPro" id="IPR013088">
    <property type="entry name" value="Znf_NHR/GATA"/>
</dbReference>
<organism evidence="4 5">
    <name type="scientific">Shewanella maritima</name>
    <dbReference type="NCBI Taxonomy" id="2520507"/>
    <lineage>
        <taxon>Bacteria</taxon>
        <taxon>Pseudomonadati</taxon>
        <taxon>Pseudomonadota</taxon>
        <taxon>Gammaproteobacteria</taxon>
        <taxon>Alteromonadales</taxon>
        <taxon>Shewanellaceae</taxon>
        <taxon>Shewanella</taxon>
    </lineage>
</organism>
<evidence type="ECO:0000256" key="3">
    <source>
        <dbReference type="HAMAP-Rule" id="MF_00649"/>
    </source>
</evidence>
<keyword evidence="2 3" id="KW-0862">Zinc</keyword>
<comment type="subunit">
    <text evidence="3">Interacts with GyrB.</text>
</comment>
<dbReference type="PANTHER" id="PTHR36150">
    <property type="entry name" value="DNA GYRASE INHIBITOR YACG"/>
    <property type="match status" value="1"/>
</dbReference>
<feature type="binding site" evidence="3">
    <location>
        <position position="10"/>
    </location>
    <ligand>
        <name>Zn(2+)</name>
        <dbReference type="ChEBI" id="CHEBI:29105"/>
    </ligand>
</feature>
<evidence type="ECO:0000256" key="2">
    <source>
        <dbReference type="ARBA" id="ARBA00022833"/>
    </source>
</evidence>
<evidence type="ECO:0000313" key="5">
    <source>
        <dbReference type="Proteomes" id="UP000291106"/>
    </source>
</evidence>
<keyword evidence="5" id="KW-1185">Reference proteome</keyword>
<proteinExistence type="inferred from homology"/>
<accession>A0A411PIE7</accession>
<dbReference type="KEGG" id="smai:EXU30_11450"/>
<comment type="similarity">
    <text evidence="3">Belongs to the DNA gyrase inhibitor YacG family.</text>
</comment>
<reference evidence="4 5" key="1">
    <citation type="submission" date="2019-02" db="EMBL/GenBank/DDBJ databases">
        <title>Shewanella sp. D4-2 isolated from Dokdo Island.</title>
        <authorList>
            <person name="Baek K."/>
        </authorList>
    </citation>
    <scope>NUCLEOTIDE SEQUENCE [LARGE SCALE GENOMIC DNA]</scope>
    <source>
        <strain evidence="4 5">D4-2</strain>
    </source>
</reference>
<dbReference type="GO" id="GO:0006355">
    <property type="term" value="P:regulation of DNA-templated transcription"/>
    <property type="evidence" value="ECO:0007669"/>
    <property type="project" value="InterPro"/>
</dbReference>
<comment type="function">
    <text evidence="3">Inhibits all the catalytic activities of DNA gyrase by preventing its interaction with DNA. Acts by binding directly to the C-terminal domain of GyrB, which probably disrupts DNA binding by the gyrase.</text>
</comment>
<dbReference type="RefSeq" id="WP_130600162.1">
    <property type="nucleotide sequence ID" value="NZ_CP036200.1"/>
</dbReference>
<feature type="binding site" evidence="3">
    <location>
        <position position="30"/>
    </location>
    <ligand>
        <name>Zn(2+)</name>
        <dbReference type="ChEBI" id="CHEBI:29105"/>
    </ligand>
</feature>
<sequence length="75" mass="8566">MPTTVNCPICKTPVVWEPQSKFKPFCSERCKMIDLGDWADEKHAIPVKTPIDPEMFADIDLDEAGFDEGDFFKKD</sequence>
<evidence type="ECO:0000313" key="4">
    <source>
        <dbReference type="EMBL" id="QBF83244.1"/>
    </source>
</evidence>
<dbReference type="NCBIfam" id="NF001638">
    <property type="entry name" value="PRK00418.1"/>
    <property type="match status" value="1"/>
</dbReference>
<dbReference type="OrthoDB" id="9809663at2"/>
<dbReference type="SUPFAM" id="SSF57716">
    <property type="entry name" value="Glucocorticoid receptor-like (DNA-binding domain)"/>
    <property type="match status" value="1"/>
</dbReference>
<dbReference type="GO" id="GO:0008657">
    <property type="term" value="F:DNA topoisomerase type II (double strand cut, ATP-hydrolyzing) inhibitor activity"/>
    <property type="evidence" value="ECO:0007669"/>
    <property type="project" value="UniProtKB-UniRule"/>
</dbReference>
<feature type="binding site" evidence="3">
    <location>
        <position position="26"/>
    </location>
    <ligand>
        <name>Zn(2+)</name>
        <dbReference type="ChEBI" id="CHEBI:29105"/>
    </ligand>
</feature>